<dbReference type="Proteomes" id="UP000284842">
    <property type="component" value="Unassembled WGS sequence"/>
</dbReference>
<proteinExistence type="predicted"/>
<sequence>MSNNAIQYTPVACEMQYYPPTLDSDGDHSAFEGPIWVPTRTPYQSPNHEEIPSHLISETPFTLPSWGAMPQMPTTTLHRSPNHEETPQHLNSVPHITLPSRGAMHRMPPTPSSISLPHRTHRTHNRVQPYLNRRRPPQTQYQENHSAGTAGFTRVSSPFFSSMHRADEESWGVERQSSLLQDQSPLPVYGANRAMPQSYSPAPSISPSPSVSSTGSGASWSRSYSPASSTTSVTSFWSTSTESADDPSSPNKNGYKIPGLRLGPQQPLVSEARPAVIRNFIEEFGVRRCTSDNKRKRGSATRDEKDESQRK</sequence>
<dbReference type="AlphaFoldDB" id="A0A409YNQ0"/>
<organism evidence="2 3">
    <name type="scientific">Panaeolus cyanescens</name>
    <dbReference type="NCBI Taxonomy" id="181874"/>
    <lineage>
        <taxon>Eukaryota</taxon>
        <taxon>Fungi</taxon>
        <taxon>Dikarya</taxon>
        <taxon>Basidiomycota</taxon>
        <taxon>Agaricomycotina</taxon>
        <taxon>Agaricomycetes</taxon>
        <taxon>Agaricomycetidae</taxon>
        <taxon>Agaricales</taxon>
        <taxon>Agaricineae</taxon>
        <taxon>Galeropsidaceae</taxon>
        <taxon>Panaeolus</taxon>
    </lineage>
</organism>
<dbReference type="InParanoid" id="A0A409YNQ0"/>
<keyword evidence="3" id="KW-1185">Reference proteome</keyword>
<name>A0A409YNQ0_9AGAR</name>
<feature type="compositionally biased region" description="Low complexity" evidence="1">
    <location>
        <begin position="198"/>
        <end position="242"/>
    </location>
</feature>
<protein>
    <submittedName>
        <fullName evidence="2">Uncharacterized protein</fullName>
    </submittedName>
</protein>
<evidence type="ECO:0000256" key="1">
    <source>
        <dbReference type="SAM" id="MobiDB-lite"/>
    </source>
</evidence>
<evidence type="ECO:0000313" key="3">
    <source>
        <dbReference type="Proteomes" id="UP000284842"/>
    </source>
</evidence>
<accession>A0A409YNQ0</accession>
<reference evidence="2 3" key="1">
    <citation type="journal article" date="2018" name="Evol. Lett.">
        <title>Horizontal gene cluster transfer increased hallucinogenic mushroom diversity.</title>
        <authorList>
            <person name="Reynolds H.T."/>
            <person name="Vijayakumar V."/>
            <person name="Gluck-Thaler E."/>
            <person name="Korotkin H.B."/>
            <person name="Matheny P.B."/>
            <person name="Slot J.C."/>
        </authorList>
    </citation>
    <scope>NUCLEOTIDE SEQUENCE [LARGE SCALE GENOMIC DNA]</scope>
    <source>
        <strain evidence="2 3">2629</strain>
    </source>
</reference>
<feature type="compositionally biased region" description="Basic and acidic residues" evidence="1">
    <location>
        <begin position="300"/>
        <end position="311"/>
    </location>
</feature>
<gene>
    <name evidence="2" type="ORF">CVT24_013338</name>
</gene>
<feature type="compositionally biased region" description="Polar residues" evidence="1">
    <location>
        <begin position="137"/>
        <end position="147"/>
    </location>
</feature>
<feature type="region of interest" description="Disordered" evidence="1">
    <location>
        <begin position="287"/>
        <end position="311"/>
    </location>
</feature>
<feature type="region of interest" description="Disordered" evidence="1">
    <location>
        <begin position="186"/>
        <end position="268"/>
    </location>
</feature>
<comment type="caution">
    <text evidence="2">The sequence shown here is derived from an EMBL/GenBank/DDBJ whole genome shotgun (WGS) entry which is preliminary data.</text>
</comment>
<feature type="region of interest" description="Disordered" evidence="1">
    <location>
        <begin position="132"/>
        <end position="155"/>
    </location>
</feature>
<evidence type="ECO:0000313" key="2">
    <source>
        <dbReference type="EMBL" id="PPR04234.1"/>
    </source>
</evidence>
<dbReference type="EMBL" id="NHTK01000974">
    <property type="protein sequence ID" value="PPR04234.1"/>
    <property type="molecule type" value="Genomic_DNA"/>
</dbReference>
<feature type="non-terminal residue" evidence="2">
    <location>
        <position position="311"/>
    </location>
</feature>